<dbReference type="EMBL" id="JWZT01003127">
    <property type="protein sequence ID" value="KII67614.1"/>
    <property type="molecule type" value="Genomic_DNA"/>
</dbReference>
<reference evidence="1 2" key="1">
    <citation type="journal article" date="2014" name="Genome Biol. Evol.">
        <title>The genome of the myxosporean Thelohanellus kitauei shows adaptations to nutrient acquisition within its fish host.</title>
        <authorList>
            <person name="Yang Y."/>
            <person name="Xiong J."/>
            <person name="Zhou Z."/>
            <person name="Huo F."/>
            <person name="Miao W."/>
            <person name="Ran C."/>
            <person name="Liu Y."/>
            <person name="Zhang J."/>
            <person name="Feng J."/>
            <person name="Wang M."/>
            <person name="Wang M."/>
            <person name="Wang L."/>
            <person name="Yao B."/>
        </authorList>
    </citation>
    <scope>NUCLEOTIDE SEQUENCE [LARGE SCALE GENOMIC DNA]</scope>
    <source>
        <strain evidence="1">Wuqing</strain>
    </source>
</reference>
<sequence>MIFARPPYLFMKINIIFVDKSNASNLWTESVIYHLLQTESNCSDKLRVSYANNQNVTIYFHVYLSVHMNAPHFTRFHFCLNHNTHYCYICLTDFFYFAILYIESLYRQSEVLPKSIENWSMTDLVLNDNGNESKYIFAVYLKRRLILAYNSSSIWSNLSPMVMINIRVYNRIGEGLDSLIYQMNVSGWRWKPKNRQHPIKLKPCYLFYDNKWKVRF</sequence>
<gene>
    <name evidence="1" type="ORF">RF11_10286</name>
</gene>
<keyword evidence="2" id="KW-1185">Reference proteome</keyword>
<organism evidence="1 2">
    <name type="scientific">Thelohanellus kitauei</name>
    <name type="common">Myxosporean</name>
    <dbReference type="NCBI Taxonomy" id="669202"/>
    <lineage>
        <taxon>Eukaryota</taxon>
        <taxon>Metazoa</taxon>
        <taxon>Cnidaria</taxon>
        <taxon>Myxozoa</taxon>
        <taxon>Myxosporea</taxon>
        <taxon>Bivalvulida</taxon>
        <taxon>Platysporina</taxon>
        <taxon>Myxobolidae</taxon>
        <taxon>Thelohanellus</taxon>
    </lineage>
</organism>
<dbReference type="Proteomes" id="UP000031668">
    <property type="component" value="Unassembled WGS sequence"/>
</dbReference>
<name>A0A0C2IQA0_THEKT</name>
<protein>
    <submittedName>
        <fullName evidence="1">Uncharacterized protein</fullName>
    </submittedName>
</protein>
<evidence type="ECO:0000313" key="1">
    <source>
        <dbReference type="EMBL" id="KII67614.1"/>
    </source>
</evidence>
<dbReference type="AlphaFoldDB" id="A0A0C2IQA0"/>
<comment type="caution">
    <text evidence="1">The sequence shown here is derived from an EMBL/GenBank/DDBJ whole genome shotgun (WGS) entry which is preliminary data.</text>
</comment>
<accession>A0A0C2IQA0</accession>
<evidence type="ECO:0000313" key="2">
    <source>
        <dbReference type="Proteomes" id="UP000031668"/>
    </source>
</evidence>
<proteinExistence type="predicted"/>